<sequence>MSDVSEPNESVPDQLDGPEPDSPAQQRPDEPAPGSAEGERVAGPAHQLFRLADRREEAIEAAQRAVRAGRCIVLPTDTVYGIGADAFSAPAVQRLLDAKRRGRDMPPPVLIAEPAMLPALVAYVPLSARAMVEKFWPGALTLIFRAQASLRLDLGDTGGTIAVRVPDNDAARALLRHTGPLAVSSANISGSPSATNVADAEAMLGDSVDVYLDGGPTPGPVASTIVDFTQNPSGKILRQGVVSFEALRELSAGLENLPEPAANAQEPAAGQAAGLEEAVPESAAPAQAVGRSEPDGPRPAEGVPDGPNSDESGPDVPQPDEGEPVEAAPDDTKPAESEPAGSAPGAGDPPPDRGHAAPTI</sequence>
<evidence type="ECO:0000256" key="9">
    <source>
        <dbReference type="ARBA" id="ARBA00022840"/>
    </source>
</evidence>
<evidence type="ECO:0000256" key="11">
    <source>
        <dbReference type="ARBA" id="ARBA00048366"/>
    </source>
</evidence>
<feature type="region of interest" description="Disordered" evidence="12">
    <location>
        <begin position="1"/>
        <end position="42"/>
    </location>
</feature>
<evidence type="ECO:0000256" key="12">
    <source>
        <dbReference type="SAM" id="MobiDB-lite"/>
    </source>
</evidence>
<comment type="catalytic activity">
    <reaction evidence="11">
        <text>L-threonine + hydrogencarbonate + ATP = L-threonylcarbamoyladenylate + diphosphate + H2O</text>
        <dbReference type="Rhea" id="RHEA:36407"/>
        <dbReference type="ChEBI" id="CHEBI:15377"/>
        <dbReference type="ChEBI" id="CHEBI:17544"/>
        <dbReference type="ChEBI" id="CHEBI:30616"/>
        <dbReference type="ChEBI" id="CHEBI:33019"/>
        <dbReference type="ChEBI" id="CHEBI:57926"/>
        <dbReference type="ChEBI" id="CHEBI:73682"/>
        <dbReference type="EC" id="2.7.7.87"/>
    </reaction>
</comment>
<dbReference type="Pfam" id="PF01300">
    <property type="entry name" value="Sua5_yciO_yrdC"/>
    <property type="match status" value="1"/>
</dbReference>
<dbReference type="AlphaFoldDB" id="A0A1H9QZS9"/>
<evidence type="ECO:0000256" key="4">
    <source>
        <dbReference type="ARBA" id="ARBA00022490"/>
    </source>
</evidence>
<keyword evidence="7" id="KW-0548">Nucleotidyltransferase</keyword>
<evidence type="ECO:0000256" key="1">
    <source>
        <dbReference type="ARBA" id="ARBA00004496"/>
    </source>
</evidence>
<keyword evidence="4" id="KW-0963">Cytoplasm</keyword>
<keyword evidence="6" id="KW-0819">tRNA processing</keyword>
<keyword evidence="5" id="KW-0808">Transferase</keyword>
<accession>A0A1H9QZS9</accession>
<feature type="region of interest" description="Disordered" evidence="12">
    <location>
        <begin position="263"/>
        <end position="360"/>
    </location>
</feature>
<protein>
    <recommendedName>
        <fullName evidence="10">L-threonylcarbamoyladenylate synthase</fullName>
        <ecNumber evidence="3">2.7.7.87</ecNumber>
    </recommendedName>
    <alternativeName>
        <fullName evidence="10">L-threonylcarbamoyladenylate synthase</fullName>
    </alternativeName>
</protein>
<evidence type="ECO:0000313" key="14">
    <source>
        <dbReference type="EMBL" id="SER65976.1"/>
    </source>
</evidence>
<organism evidence="14 15">
    <name type="scientific">Propionibacterium cyclohexanicum</name>
    <dbReference type="NCBI Taxonomy" id="64702"/>
    <lineage>
        <taxon>Bacteria</taxon>
        <taxon>Bacillati</taxon>
        <taxon>Actinomycetota</taxon>
        <taxon>Actinomycetes</taxon>
        <taxon>Propionibacteriales</taxon>
        <taxon>Propionibacteriaceae</taxon>
        <taxon>Propionibacterium</taxon>
    </lineage>
</organism>
<evidence type="ECO:0000256" key="7">
    <source>
        <dbReference type="ARBA" id="ARBA00022695"/>
    </source>
</evidence>
<keyword evidence="8" id="KW-0547">Nucleotide-binding</keyword>
<evidence type="ECO:0000256" key="2">
    <source>
        <dbReference type="ARBA" id="ARBA00007663"/>
    </source>
</evidence>
<evidence type="ECO:0000259" key="13">
    <source>
        <dbReference type="PROSITE" id="PS51163"/>
    </source>
</evidence>
<feature type="compositionally biased region" description="Low complexity" evidence="12">
    <location>
        <begin position="263"/>
        <end position="277"/>
    </location>
</feature>
<dbReference type="RefSeq" id="WP_091968190.1">
    <property type="nucleotide sequence ID" value="NZ_FOGZ01000005.1"/>
</dbReference>
<dbReference type="PANTHER" id="PTHR17490">
    <property type="entry name" value="SUA5"/>
    <property type="match status" value="1"/>
</dbReference>
<evidence type="ECO:0000313" key="15">
    <source>
        <dbReference type="Proteomes" id="UP000198815"/>
    </source>
</evidence>
<proteinExistence type="inferred from homology"/>
<dbReference type="GO" id="GO:0006450">
    <property type="term" value="P:regulation of translational fidelity"/>
    <property type="evidence" value="ECO:0007669"/>
    <property type="project" value="TreeGrafter"/>
</dbReference>
<dbReference type="EMBL" id="FOGZ01000005">
    <property type="protein sequence ID" value="SER65976.1"/>
    <property type="molecule type" value="Genomic_DNA"/>
</dbReference>
<keyword evidence="9" id="KW-0067">ATP-binding</keyword>
<dbReference type="Proteomes" id="UP000198815">
    <property type="component" value="Unassembled WGS sequence"/>
</dbReference>
<dbReference type="EC" id="2.7.7.87" evidence="3"/>
<evidence type="ECO:0000256" key="8">
    <source>
        <dbReference type="ARBA" id="ARBA00022741"/>
    </source>
</evidence>
<dbReference type="Gene3D" id="3.90.870.10">
    <property type="entry name" value="DHBP synthase"/>
    <property type="match status" value="1"/>
</dbReference>
<dbReference type="GO" id="GO:0005524">
    <property type="term" value="F:ATP binding"/>
    <property type="evidence" value="ECO:0007669"/>
    <property type="project" value="UniProtKB-KW"/>
</dbReference>
<keyword evidence="15" id="KW-1185">Reference proteome</keyword>
<dbReference type="GO" id="GO:0003725">
    <property type="term" value="F:double-stranded RNA binding"/>
    <property type="evidence" value="ECO:0007669"/>
    <property type="project" value="InterPro"/>
</dbReference>
<comment type="similarity">
    <text evidence="2">Belongs to the SUA5 family.</text>
</comment>
<name>A0A1H9QZS9_9ACTN</name>
<feature type="compositionally biased region" description="Basic and acidic residues" evidence="12">
    <location>
        <begin position="350"/>
        <end position="360"/>
    </location>
</feature>
<dbReference type="InterPro" id="IPR006070">
    <property type="entry name" value="Sua5-like_dom"/>
</dbReference>
<dbReference type="GO" id="GO:0000049">
    <property type="term" value="F:tRNA binding"/>
    <property type="evidence" value="ECO:0007669"/>
    <property type="project" value="TreeGrafter"/>
</dbReference>
<dbReference type="PROSITE" id="PS51163">
    <property type="entry name" value="YRDC"/>
    <property type="match status" value="1"/>
</dbReference>
<dbReference type="InterPro" id="IPR050156">
    <property type="entry name" value="TC-AMP_synthase_SUA5"/>
</dbReference>
<dbReference type="NCBIfam" id="TIGR00057">
    <property type="entry name" value="L-threonylcarbamoyladenylate synthase"/>
    <property type="match status" value="1"/>
</dbReference>
<evidence type="ECO:0000256" key="5">
    <source>
        <dbReference type="ARBA" id="ARBA00022679"/>
    </source>
</evidence>
<evidence type="ECO:0000256" key="10">
    <source>
        <dbReference type="ARBA" id="ARBA00029774"/>
    </source>
</evidence>
<feature type="domain" description="YrdC-like" evidence="13">
    <location>
        <begin position="56"/>
        <end position="242"/>
    </location>
</feature>
<gene>
    <name evidence="14" type="ORF">SAMN05443377_10546</name>
</gene>
<dbReference type="OrthoDB" id="9814580at2"/>
<evidence type="ECO:0000256" key="3">
    <source>
        <dbReference type="ARBA" id="ARBA00012584"/>
    </source>
</evidence>
<evidence type="ECO:0000256" key="6">
    <source>
        <dbReference type="ARBA" id="ARBA00022694"/>
    </source>
</evidence>
<dbReference type="InterPro" id="IPR017945">
    <property type="entry name" value="DHBP_synth_RibB-like_a/b_dom"/>
</dbReference>
<dbReference type="GO" id="GO:0005737">
    <property type="term" value="C:cytoplasm"/>
    <property type="evidence" value="ECO:0007669"/>
    <property type="project" value="UniProtKB-SubCell"/>
</dbReference>
<dbReference type="GO" id="GO:0061710">
    <property type="term" value="F:L-threonylcarbamoyladenylate synthase"/>
    <property type="evidence" value="ECO:0007669"/>
    <property type="project" value="UniProtKB-EC"/>
</dbReference>
<dbReference type="STRING" id="64702.SAMN05443377_10546"/>
<dbReference type="GO" id="GO:0008033">
    <property type="term" value="P:tRNA processing"/>
    <property type="evidence" value="ECO:0007669"/>
    <property type="project" value="UniProtKB-KW"/>
</dbReference>
<comment type="subcellular location">
    <subcellularLocation>
        <location evidence="1">Cytoplasm</location>
    </subcellularLocation>
</comment>
<feature type="compositionally biased region" description="Low complexity" evidence="12">
    <location>
        <begin position="337"/>
        <end position="346"/>
    </location>
</feature>
<dbReference type="SUPFAM" id="SSF55821">
    <property type="entry name" value="YrdC/RibB"/>
    <property type="match status" value="1"/>
</dbReference>
<dbReference type="PANTHER" id="PTHR17490:SF16">
    <property type="entry name" value="THREONYLCARBAMOYL-AMP SYNTHASE"/>
    <property type="match status" value="1"/>
</dbReference>
<reference evidence="14 15" key="1">
    <citation type="submission" date="2016-10" db="EMBL/GenBank/DDBJ databases">
        <authorList>
            <person name="de Groot N.N."/>
        </authorList>
    </citation>
    <scope>NUCLEOTIDE SEQUENCE [LARGE SCALE GENOMIC DNA]</scope>
    <source>
        <strain evidence="14 15">DSM 16859</strain>
    </source>
</reference>